<reference evidence="1" key="2">
    <citation type="journal article" date="2021" name="Syst. Appl. Microbiol.">
        <title>Roseomonas hellenica sp. nov., isolated from roots of wild-growing Alkanna tinctoria.</title>
        <authorList>
            <person name="Rat A."/>
            <person name="Naranjo H.D."/>
            <person name="Lebbe L."/>
            <person name="Cnockaert M."/>
            <person name="Krigas N."/>
            <person name="Grigoriadou K."/>
            <person name="Maloupa E."/>
            <person name="Willems A."/>
        </authorList>
    </citation>
    <scope>NUCLEOTIDE SEQUENCE</scope>
    <source>
        <strain evidence="1">LMG 28251</strain>
    </source>
</reference>
<accession>A0AAF1K788</accession>
<gene>
    <name evidence="1" type="ORF">GXW79_20665</name>
</gene>
<proteinExistence type="predicted"/>
<keyword evidence="1" id="KW-0489">Methyltransferase</keyword>
<organism evidence="1 2">
    <name type="scientific">Plastoroseomonas arctica</name>
    <dbReference type="NCBI Taxonomy" id="1509237"/>
    <lineage>
        <taxon>Bacteria</taxon>
        <taxon>Pseudomonadati</taxon>
        <taxon>Pseudomonadota</taxon>
        <taxon>Alphaproteobacteria</taxon>
        <taxon>Acetobacterales</taxon>
        <taxon>Acetobacteraceae</taxon>
        <taxon>Plastoroseomonas</taxon>
    </lineage>
</organism>
<dbReference type="RefSeq" id="WP_211876363.1">
    <property type="nucleotide sequence ID" value="NZ_JAAEDH010000038.1"/>
</dbReference>
<dbReference type="Proteomes" id="UP001196068">
    <property type="component" value="Unassembled WGS sequence"/>
</dbReference>
<dbReference type="AlphaFoldDB" id="A0AAF1K788"/>
<evidence type="ECO:0000313" key="2">
    <source>
        <dbReference type="Proteomes" id="UP001196068"/>
    </source>
</evidence>
<dbReference type="EMBL" id="JAAEDH010000038">
    <property type="protein sequence ID" value="MBR0657500.1"/>
    <property type="molecule type" value="Genomic_DNA"/>
</dbReference>
<dbReference type="Gene3D" id="3.40.50.150">
    <property type="entry name" value="Vaccinia Virus protein VP39"/>
    <property type="match status" value="1"/>
</dbReference>
<comment type="caution">
    <text evidence="1">The sequence shown here is derived from an EMBL/GenBank/DDBJ whole genome shotgun (WGS) entry which is preliminary data.</text>
</comment>
<dbReference type="InterPro" id="IPR029063">
    <property type="entry name" value="SAM-dependent_MTases_sf"/>
</dbReference>
<keyword evidence="1" id="KW-0808">Transferase</keyword>
<sequence length="272" mass="28892">MGTGGDAATRPAAAQPPWSGYPLRDCIAYLAAGHRSVRGFLTTGGAFLFLTILEVQRRDKIVGSIAEIGTYHGRSFIAFGLSLLAEERLVAIDLFEDNGEDFEPALRANCLAHGVPASRMRIHRADSREIGPVAWATLLGLPARLVHVDGEHSRLAARHDLTLAASSLAPGGLMVADDVLHPWFPDVTLAVADFLETHRELRAIALLDRQGPLSEGGPKVVIAAEADAARYQDAFRATMSNMVIGNAAFAGSTPLLMSADAHSVKGLLAMPA</sequence>
<dbReference type="SUPFAM" id="SSF53335">
    <property type="entry name" value="S-adenosyl-L-methionine-dependent methyltransferases"/>
    <property type="match status" value="1"/>
</dbReference>
<keyword evidence="2" id="KW-1185">Reference proteome</keyword>
<protein>
    <submittedName>
        <fullName evidence="1">Class I SAM-dependent methyltransferase</fullName>
    </submittedName>
</protein>
<dbReference type="GO" id="GO:0008168">
    <property type="term" value="F:methyltransferase activity"/>
    <property type="evidence" value="ECO:0007669"/>
    <property type="project" value="UniProtKB-KW"/>
</dbReference>
<reference evidence="1" key="1">
    <citation type="submission" date="2020-01" db="EMBL/GenBank/DDBJ databases">
        <authorList>
            <person name="Rat A."/>
        </authorList>
    </citation>
    <scope>NUCLEOTIDE SEQUENCE</scope>
    <source>
        <strain evidence="1">LMG 28251</strain>
    </source>
</reference>
<evidence type="ECO:0000313" key="1">
    <source>
        <dbReference type="EMBL" id="MBR0657500.1"/>
    </source>
</evidence>
<name>A0AAF1K788_9PROT</name>
<dbReference type="GO" id="GO:0032259">
    <property type="term" value="P:methylation"/>
    <property type="evidence" value="ECO:0007669"/>
    <property type="project" value="UniProtKB-KW"/>
</dbReference>
<dbReference type="Pfam" id="PF13578">
    <property type="entry name" value="Methyltransf_24"/>
    <property type="match status" value="1"/>
</dbReference>